<evidence type="ECO:0000256" key="3">
    <source>
        <dbReference type="ARBA" id="ARBA00022980"/>
    </source>
</evidence>
<evidence type="ECO:0000256" key="4">
    <source>
        <dbReference type="ARBA" id="ARBA00023128"/>
    </source>
</evidence>
<proteinExistence type="inferred from homology"/>
<dbReference type="OrthoDB" id="270763at2759"/>
<comment type="caution">
    <text evidence="9">The sequence shown here is derived from an EMBL/GenBank/DDBJ whole genome shotgun (WGS) entry which is preliminary data.</text>
</comment>
<feature type="compositionally biased region" description="Low complexity" evidence="8">
    <location>
        <begin position="128"/>
        <end position="142"/>
    </location>
</feature>
<evidence type="ECO:0000313" key="10">
    <source>
        <dbReference type="Proteomes" id="UP001150925"/>
    </source>
</evidence>
<evidence type="ECO:0000256" key="1">
    <source>
        <dbReference type="ARBA" id="ARBA00004173"/>
    </source>
</evidence>
<dbReference type="AlphaFoldDB" id="A0A9W8AYB9"/>
<dbReference type="EMBL" id="JANBPY010000192">
    <property type="protein sequence ID" value="KAJ1968374.1"/>
    <property type="molecule type" value="Genomic_DNA"/>
</dbReference>
<evidence type="ECO:0000256" key="8">
    <source>
        <dbReference type="SAM" id="MobiDB-lite"/>
    </source>
</evidence>
<name>A0A9W8AYB9_9FUNG</name>
<keyword evidence="10" id="KW-1185">Reference proteome</keyword>
<dbReference type="CDD" id="cd00427">
    <property type="entry name" value="Ribosomal_L29_HIP"/>
    <property type="match status" value="1"/>
</dbReference>
<dbReference type="Pfam" id="PF06984">
    <property type="entry name" value="MRP-L47"/>
    <property type="match status" value="1"/>
</dbReference>
<dbReference type="GO" id="GO:0003735">
    <property type="term" value="F:structural constituent of ribosome"/>
    <property type="evidence" value="ECO:0007669"/>
    <property type="project" value="InterPro"/>
</dbReference>
<feature type="region of interest" description="Disordered" evidence="8">
    <location>
        <begin position="119"/>
        <end position="142"/>
    </location>
</feature>
<evidence type="ECO:0000256" key="7">
    <source>
        <dbReference type="ARBA" id="ARBA00035399"/>
    </source>
</evidence>
<dbReference type="InterPro" id="IPR001854">
    <property type="entry name" value="Ribosomal_uL29"/>
</dbReference>
<dbReference type="GO" id="GO:0005762">
    <property type="term" value="C:mitochondrial large ribosomal subunit"/>
    <property type="evidence" value="ECO:0007669"/>
    <property type="project" value="TreeGrafter"/>
</dbReference>
<comment type="similarity">
    <text evidence="2">Belongs to the universal ribosomal protein uL29 family.</text>
</comment>
<evidence type="ECO:0000313" key="9">
    <source>
        <dbReference type="EMBL" id="KAJ1968374.1"/>
    </source>
</evidence>
<dbReference type="SUPFAM" id="SSF46561">
    <property type="entry name" value="Ribosomal protein L29 (L29p)"/>
    <property type="match status" value="1"/>
</dbReference>
<dbReference type="GO" id="GO:0032543">
    <property type="term" value="P:mitochondrial translation"/>
    <property type="evidence" value="ECO:0007669"/>
    <property type="project" value="TreeGrafter"/>
</dbReference>
<dbReference type="InterPro" id="IPR036049">
    <property type="entry name" value="Ribosomal_uL29_sf"/>
</dbReference>
<keyword evidence="4" id="KW-0496">Mitochondrion</keyword>
<dbReference type="Gene3D" id="6.10.330.20">
    <property type="match status" value="1"/>
</dbReference>
<dbReference type="Proteomes" id="UP001150925">
    <property type="component" value="Unassembled WGS sequence"/>
</dbReference>
<protein>
    <recommendedName>
        <fullName evidence="6">Large ribosomal subunit protein uL29m</fullName>
    </recommendedName>
    <alternativeName>
        <fullName evidence="7">54S ribosomal protein L4, mitochondrial</fullName>
    </alternativeName>
</protein>
<accession>A0A9W8AYB9</accession>
<reference evidence="9" key="1">
    <citation type="submission" date="2022-07" db="EMBL/GenBank/DDBJ databases">
        <title>Phylogenomic reconstructions and comparative analyses of Kickxellomycotina fungi.</title>
        <authorList>
            <person name="Reynolds N.K."/>
            <person name="Stajich J.E."/>
            <person name="Barry K."/>
            <person name="Grigoriev I.V."/>
            <person name="Crous P."/>
            <person name="Smith M.E."/>
        </authorList>
    </citation>
    <scope>NUCLEOTIDE SEQUENCE</scope>
    <source>
        <strain evidence="9">RSA 1196</strain>
    </source>
</reference>
<dbReference type="PANTHER" id="PTHR21183:SF18">
    <property type="entry name" value="LARGE RIBOSOMAL SUBUNIT PROTEIN UL29M"/>
    <property type="match status" value="1"/>
</dbReference>
<dbReference type="PANTHER" id="PTHR21183">
    <property type="entry name" value="RIBOSOMAL PROTEIN L47, MITOCHONDRIAL-RELATED"/>
    <property type="match status" value="1"/>
</dbReference>
<dbReference type="InterPro" id="IPR010729">
    <property type="entry name" value="Ribosomal_uL29_mit"/>
</dbReference>
<sequence length="142" mass="16488">MNFLQRSFICASRFRQRAALPRGLEEFFEKGVSLPKEQEPTGRAWRASELRNKSFDDLHKLWYVLLKERNLLSTQIEEAKRSRLYNTAFTNKGRMLKCKKSMARIKTILTERYLAQQAALEESKTPEATESNPSTPSTESKV</sequence>
<keyword evidence="5" id="KW-0687">Ribonucleoprotein</keyword>
<dbReference type="InterPro" id="IPR038340">
    <property type="entry name" value="MRP-L47_sf"/>
</dbReference>
<evidence type="ECO:0000256" key="6">
    <source>
        <dbReference type="ARBA" id="ARBA00035289"/>
    </source>
</evidence>
<organism evidence="9 10">
    <name type="scientific">Dispira parvispora</name>
    <dbReference type="NCBI Taxonomy" id="1520584"/>
    <lineage>
        <taxon>Eukaryota</taxon>
        <taxon>Fungi</taxon>
        <taxon>Fungi incertae sedis</taxon>
        <taxon>Zoopagomycota</taxon>
        <taxon>Kickxellomycotina</taxon>
        <taxon>Dimargaritomycetes</taxon>
        <taxon>Dimargaritales</taxon>
        <taxon>Dimargaritaceae</taxon>
        <taxon>Dispira</taxon>
    </lineage>
</organism>
<gene>
    <name evidence="9" type="primary">MRPL4</name>
    <name evidence="9" type="ORF">IWQ62_001287</name>
</gene>
<comment type="subcellular location">
    <subcellularLocation>
        <location evidence="1">Mitochondrion</location>
    </subcellularLocation>
</comment>
<keyword evidence="3 9" id="KW-0689">Ribosomal protein</keyword>
<evidence type="ECO:0000256" key="2">
    <source>
        <dbReference type="ARBA" id="ARBA00009254"/>
    </source>
</evidence>
<evidence type="ECO:0000256" key="5">
    <source>
        <dbReference type="ARBA" id="ARBA00023274"/>
    </source>
</evidence>